<organism evidence="4 5">
    <name type="scientific">Monoraphidium neglectum</name>
    <dbReference type="NCBI Taxonomy" id="145388"/>
    <lineage>
        <taxon>Eukaryota</taxon>
        <taxon>Viridiplantae</taxon>
        <taxon>Chlorophyta</taxon>
        <taxon>core chlorophytes</taxon>
        <taxon>Chlorophyceae</taxon>
        <taxon>CS clade</taxon>
        <taxon>Sphaeropleales</taxon>
        <taxon>Selenastraceae</taxon>
        <taxon>Monoraphidium</taxon>
    </lineage>
</organism>
<feature type="domain" description="D-isomer specific 2-hydroxyacid dehydrogenase NAD-binding" evidence="3">
    <location>
        <begin position="47"/>
        <end position="218"/>
    </location>
</feature>
<dbReference type="GO" id="GO:0016491">
    <property type="term" value="F:oxidoreductase activity"/>
    <property type="evidence" value="ECO:0007669"/>
    <property type="project" value="UniProtKB-KW"/>
</dbReference>
<dbReference type="Proteomes" id="UP000054498">
    <property type="component" value="Unassembled WGS sequence"/>
</dbReference>
<dbReference type="AlphaFoldDB" id="A0A0D2LMU4"/>
<keyword evidence="1" id="KW-0560">Oxidoreductase</keyword>
<keyword evidence="5" id="KW-1185">Reference proteome</keyword>
<reference evidence="4 5" key="1">
    <citation type="journal article" date="2013" name="BMC Genomics">
        <title>Reconstruction of the lipid metabolism for the microalga Monoraphidium neglectum from its genome sequence reveals characteristics suitable for biofuel production.</title>
        <authorList>
            <person name="Bogen C."/>
            <person name="Al-Dilaimi A."/>
            <person name="Albersmeier A."/>
            <person name="Wichmann J."/>
            <person name="Grundmann M."/>
            <person name="Rupp O."/>
            <person name="Lauersen K.J."/>
            <person name="Blifernez-Klassen O."/>
            <person name="Kalinowski J."/>
            <person name="Goesmann A."/>
            <person name="Mussgnug J.H."/>
            <person name="Kruse O."/>
        </authorList>
    </citation>
    <scope>NUCLEOTIDE SEQUENCE [LARGE SCALE GENOMIC DNA]</scope>
    <source>
        <strain evidence="4 5">SAG 48.87</strain>
    </source>
</reference>
<name>A0A0D2LMU4_9CHLO</name>
<dbReference type="KEGG" id="mng:MNEG_14853"/>
<proteinExistence type="predicted"/>
<dbReference type="CDD" id="cd05300">
    <property type="entry name" value="2-Hacid_dh_1"/>
    <property type="match status" value="1"/>
</dbReference>
<dbReference type="GO" id="GO:0051287">
    <property type="term" value="F:NAD binding"/>
    <property type="evidence" value="ECO:0007669"/>
    <property type="project" value="InterPro"/>
</dbReference>
<evidence type="ECO:0000256" key="1">
    <source>
        <dbReference type="ARBA" id="ARBA00023002"/>
    </source>
</evidence>
<sequence>MHSSSAGLEHLLFPGLVESPVVLTNAKGVYSHSLAEYSLTCCSWFAKDFPRLLAAKADRRWDPYDVEELRGKTMGVVGYGDIGQAAARLARAFRMRVVALRRRAELSEAEQAEGVLSAVYRPDQLGDLMAASDYVVVATPWTPETDKIISRAAIAAMKPSGVLVNVGRGKCVDEEALIEALSEGRIRGAALDVFATEPLPADSPLWGLPNVLLSPHCADRTKEFQFESLERFVENAKLYVEGKELIAVCDKRSGY</sequence>
<dbReference type="OrthoDB" id="298012at2759"/>
<evidence type="ECO:0000256" key="2">
    <source>
        <dbReference type="ARBA" id="ARBA00023027"/>
    </source>
</evidence>
<dbReference type="GeneID" id="25732456"/>
<dbReference type="STRING" id="145388.A0A0D2LMU4"/>
<dbReference type="RefSeq" id="XP_013892129.1">
    <property type="nucleotide sequence ID" value="XM_014036675.1"/>
</dbReference>
<dbReference type="SUPFAM" id="SSF51735">
    <property type="entry name" value="NAD(P)-binding Rossmann-fold domains"/>
    <property type="match status" value="1"/>
</dbReference>
<evidence type="ECO:0000313" key="5">
    <source>
        <dbReference type="Proteomes" id="UP000054498"/>
    </source>
</evidence>
<dbReference type="PANTHER" id="PTHR43333">
    <property type="entry name" value="2-HACID_DH_C DOMAIN-CONTAINING PROTEIN"/>
    <property type="match status" value="1"/>
</dbReference>
<dbReference type="PANTHER" id="PTHR43333:SF1">
    <property type="entry name" value="D-ISOMER SPECIFIC 2-HYDROXYACID DEHYDROGENASE NAD-BINDING DOMAIN-CONTAINING PROTEIN"/>
    <property type="match status" value="1"/>
</dbReference>
<dbReference type="Gene3D" id="3.40.50.720">
    <property type="entry name" value="NAD(P)-binding Rossmann-like Domain"/>
    <property type="match status" value="2"/>
</dbReference>
<accession>A0A0D2LMU4</accession>
<dbReference type="InterPro" id="IPR036291">
    <property type="entry name" value="NAD(P)-bd_dom_sf"/>
</dbReference>
<dbReference type="InterPro" id="IPR006140">
    <property type="entry name" value="D-isomer_DH_NAD-bd"/>
</dbReference>
<keyword evidence="2" id="KW-0520">NAD</keyword>
<dbReference type="EMBL" id="KK105037">
    <property type="protein sequence ID" value="KIY93109.1"/>
    <property type="molecule type" value="Genomic_DNA"/>
</dbReference>
<gene>
    <name evidence="4" type="ORF">MNEG_14853</name>
</gene>
<protein>
    <recommendedName>
        <fullName evidence="3">D-isomer specific 2-hydroxyacid dehydrogenase NAD-binding domain-containing protein</fullName>
    </recommendedName>
</protein>
<evidence type="ECO:0000259" key="3">
    <source>
        <dbReference type="Pfam" id="PF02826"/>
    </source>
</evidence>
<dbReference type="Pfam" id="PF02826">
    <property type="entry name" value="2-Hacid_dh_C"/>
    <property type="match status" value="1"/>
</dbReference>
<evidence type="ECO:0000313" key="4">
    <source>
        <dbReference type="EMBL" id="KIY93109.1"/>
    </source>
</evidence>